<evidence type="ECO:0000313" key="1">
    <source>
        <dbReference type="EMBL" id="MFD1588329.1"/>
    </source>
</evidence>
<dbReference type="AlphaFoldDB" id="A0ABD6CEQ7"/>
<dbReference type="Proteomes" id="UP001597119">
    <property type="component" value="Unassembled WGS sequence"/>
</dbReference>
<dbReference type="Pfam" id="PF01663">
    <property type="entry name" value="Phosphodiest"/>
    <property type="match status" value="1"/>
</dbReference>
<proteinExistence type="predicted"/>
<comment type="caution">
    <text evidence="1">The sequence shown here is derived from an EMBL/GenBank/DDBJ whole genome shotgun (WGS) entry which is preliminary data.</text>
</comment>
<dbReference type="Gene3D" id="3.40.720.10">
    <property type="entry name" value="Alkaline Phosphatase, subunit A"/>
    <property type="match status" value="2"/>
</dbReference>
<dbReference type="RefSeq" id="WP_247381491.1">
    <property type="nucleotide sequence ID" value="NZ_JALLGV010000010.1"/>
</dbReference>
<reference evidence="1 2" key="1">
    <citation type="journal article" date="2019" name="Int. J. Syst. Evol. Microbiol.">
        <title>The Global Catalogue of Microorganisms (GCM) 10K type strain sequencing project: providing services to taxonomists for standard genome sequencing and annotation.</title>
        <authorList>
            <consortium name="The Broad Institute Genomics Platform"/>
            <consortium name="The Broad Institute Genome Sequencing Center for Infectious Disease"/>
            <person name="Wu L."/>
            <person name="Ma J."/>
        </authorList>
    </citation>
    <scope>NUCLEOTIDE SEQUENCE [LARGE SCALE GENOMIC DNA]</scope>
    <source>
        <strain evidence="1 2">CGMCC 1.12125</strain>
    </source>
</reference>
<dbReference type="GO" id="GO:0016787">
    <property type="term" value="F:hydrolase activity"/>
    <property type="evidence" value="ECO:0007669"/>
    <property type="project" value="UniProtKB-ARBA"/>
</dbReference>
<dbReference type="SUPFAM" id="SSF53649">
    <property type="entry name" value="Alkaline phosphatase-like"/>
    <property type="match status" value="1"/>
</dbReference>
<organism evidence="1 2">
    <name type="scientific">Halorientalis brevis</name>
    <dbReference type="NCBI Taxonomy" id="1126241"/>
    <lineage>
        <taxon>Archaea</taxon>
        <taxon>Methanobacteriati</taxon>
        <taxon>Methanobacteriota</taxon>
        <taxon>Stenosarchaea group</taxon>
        <taxon>Halobacteria</taxon>
        <taxon>Halobacteriales</taxon>
        <taxon>Haloarculaceae</taxon>
        <taxon>Halorientalis</taxon>
    </lineage>
</organism>
<accession>A0ABD6CEQ7</accession>
<dbReference type="EMBL" id="JBHUDJ010000011">
    <property type="protein sequence ID" value="MFD1588329.1"/>
    <property type="molecule type" value="Genomic_DNA"/>
</dbReference>
<dbReference type="InterPro" id="IPR017850">
    <property type="entry name" value="Alkaline_phosphatase_core_sf"/>
</dbReference>
<gene>
    <name evidence="1" type="ORF">ACFR9U_15210</name>
</gene>
<protein>
    <submittedName>
        <fullName evidence="1">Alkaline phosphatase family protein</fullName>
    </submittedName>
</protein>
<dbReference type="PANTHER" id="PTHR10151:SF120">
    <property type="entry name" value="BIS(5'-ADENOSYL)-TRIPHOSPHATASE"/>
    <property type="match status" value="1"/>
</dbReference>
<name>A0ABD6CEQ7_9EURY</name>
<dbReference type="PANTHER" id="PTHR10151">
    <property type="entry name" value="ECTONUCLEOTIDE PYROPHOSPHATASE/PHOSPHODIESTERASE"/>
    <property type="match status" value="1"/>
</dbReference>
<evidence type="ECO:0000313" key="2">
    <source>
        <dbReference type="Proteomes" id="UP001597119"/>
    </source>
</evidence>
<dbReference type="InterPro" id="IPR002591">
    <property type="entry name" value="Phosphodiest/P_Trfase"/>
</dbReference>
<sequence length="543" mass="59591">MSRCSTQTVVLGFDALSRKYLETFDLPNFDSLRERGASASLRSTFPPWTGSAWPSLYTGVDPSHHGVYSFFDFENGYPNEADLISRKDVRAPAIWDYLTDEGVSAVVLNMPVTHPADAIDGAIVPGYLAPEDAVGYPREIRSELTDALGETYRIYATDETGSPDDEMLRSYVDLIDLRRRAARTLLQTREPDVAILQVQKTDTVFHQFDDRTAFRRVYEAADSFLGTILETVDEDANVIVCSDHGIGPTRGYNIYINEILREAGFVEETYDGETPMFGDSKHRLANDTDGEEESSAVATRAMSGLATALGSVGIQPGDVYTIAQRVGVGESLRRLLPAHTDALARHVDWSDSRAYCRSGPELGVRINVEGREPDGVVPPEQYESVRDDVIETLSGVRTPNGEPAFEWVKRREEVYDGPYAGEACDVLFQPAGMNHIVATNLLGKQFISIDKHNHKSDGVFIGAGPAFAAQSDTEQLSLTDVAPMVLALAGCPVPERMTGSIPPSLLTTSHETRPYADLQYGTGTVTTDDDDQVEARLEDLGYL</sequence>
<keyword evidence="2" id="KW-1185">Reference proteome</keyword>